<evidence type="ECO:0000256" key="9">
    <source>
        <dbReference type="ARBA" id="ARBA00022989"/>
    </source>
</evidence>
<dbReference type="InterPro" id="IPR050558">
    <property type="entry name" value="PTS_Sugar-Specific_Components"/>
</dbReference>
<keyword evidence="9 12" id="KW-1133">Transmembrane helix</keyword>
<feature type="domain" description="PTS EIIB type-1" evidence="14">
    <location>
        <begin position="10"/>
        <end position="93"/>
    </location>
</feature>
<dbReference type="PROSITE" id="PS51098">
    <property type="entry name" value="PTS_EIIB_TYPE_1"/>
    <property type="match status" value="1"/>
</dbReference>
<feature type="active site" description="Phosphocysteine intermediate; for EIIB activity" evidence="11">
    <location>
        <position position="32"/>
    </location>
</feature>
<keyword evidence="6" id="KW-0598">Phosphotransferase system</keyword>
<evidence type="ECO:0000256" key="1">
    <source>
        <dbReference type="ARBA" id="ARBA00004651"/>
    </source>
</evidence>
<dbReference type="GO" id="GO:0008982">
    <property type="term" value="F:protein-N(PI)-phosphohistidine-sugar phosphotransferase activity"/>
    <property type="evidence" value="ECO:0007669"/>
    <property type="project" value="InterPro"/>
</dbReference>
<keyword evidence="7 12" id="KW-0812">Transmembrane</keyword>
<dbReference type="InterPro" id="IPR001127">
    <property type="entry name" value="PTS_EIIA_1_perm"/>
</dbReference>
<protein>
    <submittedName>
        <fullName evidence="16">Glucose PTS transporter subunit IIA</fullName>
    </submittedName>
</protein>
<comment type="caution">
    <text evidence="16">The sequence shown here is derived from an EMBL/GenBank/DDBJ whole genome shotgun (WGS) entry which is preliminary data.</text>
</comment>
<dbReference type="PROSITE" id="PS51103">
    <property type="entry name" value="PTS_EIIC_TYPE_1"/>
    <property type="match status" value="1"/>
</dbReference>
<reference evidence="16" key="2">
    <citation type="submission" date="2021-04" db="EMBL/GenBank/DDBJ databases">
        <authorList>
            <person name="Gilroy R."/>
        </authorList>
    </citation>
    <scope>NUCLEOTIDE SEQUENCE</scope>
    <source>
        <strain evidence="16">ChiGjej3B3-11674</strain>
    </source>
</reference>
<dbReference type="PROSITE" id="PS51093">
    <property type="entry name" value="PTS_EIIA_TYPE_1"/>
    <property type="match status" value="1"/>
</dbReference>
<dbReference type="PANTHER" id="PTHR30175:SF7">
    <property type="entry name" value="NEGATIVE REGULATOR OF SACY ACTIVITY"/>
    <property type="match status" value="1"/>
</dbReference>
<keyword evidence="4" id="KW-0762">Sugar transport</keyword>
<evidence type="ECO:0000313" key="16">
    <source>
        <dbReference type="EMBL" id="HJD34544.1"/>
    </source>
</evidence>
<name>A0A9D2U373_9FIRM</name>
<evidence type="ECO:0000256" key="3">
    <source>
        <dbReference type="ARBA" id="ARBA00022475"/>
    </source>
</evidence>
<dbReference type="GO" id="GO:0016301">
    <property type="term" value="F:kinase activity"/>
    <property type="evidence" value="ECO:0007669"/>
    <property type="project" value="UniProtKB-KW"/>
</dbReference>
<comment type="subcellular location">
    <subcellularLocation>
        <location evidence="1">Cell membrane</location>
        <topology evidence="1">Multi-pass membrane protein</topology>
    </subcellularLocation>
</comment>
<feature type="transmembrane region" description="Helical" evidence="12">
    <location>
        <begin position="118"/>
        <end position="139"/>
    </location>
</feature>
<dbReference type="InterPro" id="IPR018113">
    <property type="entry name" value="PTrfase_EIIB_Cys"/>
</dbReference>
<dbReference type="InterPro" id="IPR011055">
    <property type="entry name" value="Dup_hybrid_motif"/>
</dbReference>
<organism evidence="16 17">
    <name type="scientific">Candidatus Mediterraneibacter tabaqchaliae</name>
    <dbReference type="NCBI Taxonomy" id="2838689"/>
    <lineage>
        <taxon>Bacteria</taxon>
        <taxon>Bacillati</taxon>
        <taxon>Bacillota</taxon>
        <taxon>Clostridia</taxon>
        <taxon>Lachnospirales</taxon>
        <taxon>Lachnospiraceae</taxon>
        <taxon>Mediterraneibacter</taxon>
    </lineage>
</organism>
<feature type="transmembrane region" description="Helical" evidence="12">
    <location>
        <begin position="441"/>
        <end position="466"/>
    </location>
</feature>
<dbReference type="AlphaFoldDB" id="A0A9D2U373"/>
<evidence type="ECO:0000313" key="17">
    <source>
        <dbReference type="Proteomes" id="UP000823897"/>
    </source>
</evidence>
<dbReference type="SUPFAM" id="SSF55604">
    <property type="entry name" value="Glucose permease domain IIB"/>
    <property type="match status" value="1"/>
</dbReference>
<dbReference type="Pfam" id="PF02378">
    <property type="entry name" value="PTS_EIIC"/>
    <property type="match status" value="1"/>
</dbReference>
<proteinExistence type="predicted"/>
<evidence type="ECO:0000259" key="13">
    <source>
        <dbReference type="PROSITE" id="PS51093"/>
    </source>
</evidence>
<dbReference type="GO" id="GO:0015771">
    <property type="term" value="P:trehalose transport"/>
    <property type="evidence" value="ECO:0007669"/>
    <property type="project" value="TreeGrafter"/>
</dbReference>
<dbReference type="InterPro" id="IPR003352">
    <property type="entry name" value="PTS_EIIC"/>
</dbReference>
<feature type="domain" description="PTS EIIC type-1" evidence="15">
    <location>
        <begin position="113"/>
        <end position="478"/>
    </location>
</feature>
<feature type="transmembrane region" description="Helical" evidence="12">
    <location>
        <begin position="399"/>
        <end position="421"/>
    </location>
</feature>
<feature type="domain" description="PTS EIIA type-1" evidence="13">
    <location>
        <begin position="520"/>
        <end position="624"/>
    </location>
</feature>
<evidence type="ECO:0000259" key="15">
    <source>
        <dbReference type="PROSITE" id="PS51103"/>
    </source>
</evidence>
<keyword evidence="10 12" id="KW-0472">Membrane</keyword>
<keyword evidence="3" id="KW-1003">Cell membrane</keyword>
<dbReference type="FunFam" id="2.70.70.10:FF:000001">
    <property type="entry name" value="PTS system glucose-specific IIA component"/>
    <property type="match status" value="1"/>
</dbReference>
<keyword evidence="5" id="KW-0808">Transferase</keyword>
<dbReference type="EMBL" id="DWUV01000158">
    <property type="protein sequence ID" value="HJD34544.1"/>
    <property type="molecule type" value="Genomic_DNA"/>
</dbReference>
<feature type="transmembrane region" description="Helical" evidence="12">
    <location>
        <begin position="339"/>
        <end position="361"/>
    </location>
</feature>
<evidence type="ECO:0000256" key="8">
    <source>
        <dbReference type="ARBA" id="ARBA00022777"/>
    </source>
</evidence>
<evidence type="ECO:0000256" key="11">
    <source>
        <dbReference type="PROSITE-ProRule" id="PRU00421"/>
    </source>
</evidence>
<dbReference type="PROSITE" id="PS00371">
    <property type="entry name" value="PTS_EIIA_TYPE_1_HIS"/>
    <property type="match status" value="1"/>
</dbReference>
<dbReference type="PANTHER" id="PTHR30175">
    <property type="entry name" value="PHOSPHOTRANSFERASE SYSTEM TRANSPORT PROTEIN"/>
    <property type="match status" value="1"/>
</dbReference>
<dbReference type="GO" id="GO:0005886">
    <property type="term" value="C:plasma membrane"/>
    <property type="evidence" value="ECO:0007669"/>
    <property type="project" value="UniProtKB-SubCell"/>
</dbReference>
<keyword evidence="8" id="KW-0418">Kinase</keyword>
<dbReference type="GO" id="GO:0009401">
    <property type="term" value="P:phosphoenolpyruvate-dependent sugar phosphotransferase system"/>
    <property type="evidence" value="ECO:0007669"/>
    <property type="project" value="UniProtKB-KW"/>
</dbReference>
<dbReference type="SUPFAM" id="SSF51261">
    <property type="entry name" value="Duplicated hybrid motif"/>
    <property type="match status" value="1"/>
</dbReference>
<keyword evidence="2" id="KW-0813">Transport</keyword>
<dbReference type="GO" id="GO:0090589">
    <property type="term" value="F:protein-phosphocysteine-trehalose phosphotransferase system transporter activity"/>
    <property type="evidence" value="ECO:0007669"/>
    <property type="project" value="TreeGrafter"/>
</dbReference>
<evidence type="ECO:0000256" key="5">
    <source>
        <dbReference type="ARBA" id="ARBA00022679"/>
    </source>
</evidence>
<evidence type="ECO:0000256" key="7">
    <source>
        <dbReference type="ARBA" id="ARBA00022692"/>
    </source>
</evidence>
<gene>
    <name evidence="16" type="ORF">H9911_08405</name>
</gene>
<evidence type="ECO:0000256" key="6">
    <source>
        <dbReference type="ARBA" id="ARBA00022683"/>
    </source>
</evidence>
<evidence type="ECO:0000256" key="10">
    <source>
        <dbReference type="ARBA" id="ARBA00023136"/>
    </source>
</evidence>
<dbReference type="PROSITE" id="PS01035">
    <property type="entry name" value="PTS_EIIB_TYPE_1_CYS"/>
    <property type="match status" value="1"/>
</dbReference>
<dbReference type="Gene3D" id="3.30.1360.60">
    <property type="entry name" value="Glucose permease domain IIB"/>
    <property type="match status" value="1"/>
</dbReference>
<dbReference type="InterPro" id="IPR013013">
    <property type="entry name" value="PTS_EIIC_1"/>
</dbReference>
<dbReference type="CDD" id="cd00212">
    <property type="entry name" value="PTS_IIB_glc"/>
    <property type="match status" value="1"/>
</dbReference>
<dbReference type="Gene3D" id="2.70.70.10">
    <property type="entry name" value="Glucose Permease (Domain IIA)"/>
    <property type="match status" value="1"/>
</dbReference>
<reference evidence="16" key="1">
    <citation type="journal article" date="2021" name="PeerJ">
        <title>Extensive microbial diversity within the chicken gut microbiome revealed by metagenomics and culture.</title>
        <authorList>
            <person name="Gilroy R."/>
            <person name="Ravi A."/>
            <person name="Getino M."/>
            <person name="Pursley I."/>
            <person name="Horton D.L."/>
            <person name="Alikhan N.F."/>
            <person name="Baker D."/>
            <person name="Gharbi K."/>
            <person name="Hall N."/>
            <person name="Watson M."/>
            <person name="Adriaenssens E.M."/>
            <person name="Foster-Nyarko E."/>
            <person name="Jarju S."/>
            <person name="Secka A."/>
            <person name="Antonio M."/>
            <person name="Oren A."/>
            <person name="Chaudhuri R.R."/>
            <person name="La Ragione R."/>
            <person name="Hildebrand F."/>
            <person name="Pallen M.J."/>
        </authorList>
    </citation>
    <scope>NUCLEOTIDE SEQUENCE</scope>
    <source>
        <strain evidence="16">ChiGjej3B3-11674</strain>
    </source>
</reference>
<evidence type="ECO:0000256" key="4">
    <source>
        <dbReference type="ARBA" id="ARBA00022597"/>
    </source>
</evidence>
<dbReference type="Proteomes" id="UP000823897">
    <property type="component" value="Unassembled WGS sequence"/>
</dbReference>
<evidence type="ECO:0000256" key="2">
    <source>
        <dbReference type="ARBA" id="ARBA00022448"/>
    </source>
</evidence>
<dbReference type="Pfam" id="PF00367">
    <property type="entry name" value="PTS_EIIB"/>
    <property type="match status" value="1"/>
</dbReference>
<dbReference type="NCBIfam" id="TIGR00830">
    <property type="entry name" value="PTBA"/>
    <property type="match status" value="1"/>
</dbReference>
<evidence type="ECO:0000259" key="14">
    <source>
        <dbReference type="PROSITE" id="PS51098"/>
    </source>
</evidence>
<evidence type="ECO:0000256" key="12">
    <source>
        <dbReference type="SAM" id="Phobius"/>
    </source>
</evidence>
<feature type="transmembrane region" description="Helical" evidence="12">
    <location>
        <begin position="302"/>
        <end position="327"/>
    </location>
</feature>
<feature type="transmembrane region" description="Helical" evidence="12">
    <location>
        <begin position="373"/>
        <end position="392"/>
    </location>
</feature>
<feature type="transmembrane region" description="Helical" evidence="12">
    <location>
        <begin position="259"/>
        <end position="282"/>
    </location>
</feature>
<dbReference type="InterPro" id="IPR036878">
    <property type="entry name" value="Glu_permease_IIB"/>
</dbReference>
<feature type="transmembrane region" description="Helical" evidence="12">
    <location>
        <begin position="226"/>
        <end position="247"/>
    </location>
</feature>
<feature type="transmembrane region" description="Helical" evidence="12">
    <location>
        <begin position="151"/>
        <end position="174"/>
    </location>
</feature>
<feature type="transmembrane region" description="Helical" evidence="12">
    <location>
        <begin position="186"/>
        <end position="206"/>
    </location>
</feature>
<dbReference type="InterPro" id="IPR001996">
    <property type="entry name" value="PTS_IIB_1"/>
</dbReference>
<sequence length="650" mass="68557">MDARKKERYEKIASELVRLAGGRDNILGIAHCATRLRLVLGDNDRADMKGIEDVDLVKGVFVAGDQLQIIFGAGLVNDVCQVLAESIHMDSMSLGDLKTKANKRMNPLQRAVKALSDVFIEIMPGILAAALLTGLSSVLGNIDLVQNNDTLYGLSRLINISSGAIFGFLPLCVAYSTVKRFGGRPIMGIVIGCIMLTNSLADAYAAAQGTVEVTTLHIFGLGVDLVGFQGGIIVALLIGIVTAKLDLFFEKKVPEVIRLLVSPLLTTMVSAFLLFLVIGPVGRALASGITNVLVWMTENLGALGYAVFSGVQQLIVITGLHHVFGAIESQLLVETGRNFLNPLMSVAIIAQGGAVLGYLVRNLKDAKTKELCIPSFISVLFGITEPALFGVNLRYRYPLIGGCIGGAVGGLIVYFTDLAALGFGTTVVPGIALADPANNGYVNYVIAHIAALATGFLFTLLLSAAFGKKKAAASVKTVSGSTEPVSGSAGSVPASPADGLPEELCAFTSGEYMGIEKVNDPTFAQKVLGDGVAIRPSEGKIYAPADLTVEMVMDTKHAVGLRTKGGNGLLIHVGIDTVNLQGKYFEVQVNEGQELKKGDCILTFDMAQIEKAGYDTTTSLILTEPAEGAALNREPERTVKTGDKLAVIGR</sequence>
<accession>A0A9D2U373</accession>
<dbReference type="Pfam" id="PF00358">
    <property type="entry name" value="PTS_EIIA_1"/>
    <property type="match status" value="1"/>
</dbReference>